<evidence type="ECO:0000259" key="5">
    <source>
        <dbReference type="SMART" id="SM00382"/>
    </source>
</evidence>
<dbReference type="Proteomes" id="UP000295560">
    <property type="component" value="Unassembled WGS sequence"/>
</dbReference>
<name>A0A4R1HIP1_PSEEN</name>
<keyword evidence="2" id="KW-0547">Nucleotide-binding</keyword>
<evidence type="ECO:0000313" key="6">
    <source>
        <dbReference type="EMBL" id="TCK20743.1"/>
    </source>
</evidence>
<dbReference type="CDD" id="cd00009">
    <property type="entry name" value="AAA"/>
    <property type="match status" value="1"/>
</dbReference>
<sequence length="344" mass="36978">MDVSGQDRGASDPGPRNAAVRDGTGAGPGPPDAIAAARPQCTVDPGVGPELGPQDTVDLGSVRREAGVDDVLDALDRELVGLAPVKQRLRELAALLVVDRVRERFGVATARPTLHMCFTGNPGTGKTTVAQRMGTLLHGLGYLRRGHLVTATRDDLVGQYVGHTAPKTKETVGKAIGGVLFVDEAYYLHKPGNERDYGGEAIEILLQTMETHRDDLVVILAGYADRMDAFFTANPGMQSRVAHHVDFPDFSVDELTVIGERMVGELGLDLSDEASSALHEYLTLRVEQPWFAGARSVRNALDRARMRQALRLAQSGEPVGLTDVRTLTASDLRASRVFDGGLPR</sequence>
<dbReference type="InterPro" id="IPR050773">
    <property type="entry name" value="CbxX/CfxQ_RuBisCO_ESX"/>
</dbReference>
<dbReference type="Gene3D" id="1.10.8.60">
    <property type="match status" value="1"/>
</dbReference>
<reference evidence="6 7" key="1">
    <citation type="submission" date="2019-03" db="EMBL/GenBank/DDBJ databases">
        <title>Sequencing the genomes of 1000 actinobacteria strains.</title>
        <authorList>
            <person name="Klenk H.-P."/>
        </authorList>
    </citation>
    <scope>NUCLEOTIDE SEQUENCE [LARGE SCALE GENOMIC DNA]</scope>
    <source>
        <strain evidence="6 7">DSM 44969</strain>
    </source>
</reference>
<dbReference type="AlphaFoldDB" id="A0A4R1HIP1"/>
<dbReference type="SMART" id="SM00382">
    <property type="entry name" value="AAA"/>
    <property type="match status" value="1"/>
</dbReference>
<dbReference type="InterPro" id="IPR041627">
    <property type="entry name" value="AAA_lid_6"/>
</dbReference>
<dbReference type="InterPro" id="IPR003959">
    <property type="entry name" value="ATPase_AAA_core"/>
</dbReference>
<dbReference type="PRINTS" id="PR00820">
    <property type="entry name" value="CBXXCFQX"/>
</dbReference>
<dbReference type="RefSeq" id="WP_132429596.1">
    <property type="nucleotide sequence ID" value="NZ_SMFZ01000002.1"/>
</dbReference>
<comment type="similarity">
    <text evidence="1">Belongs to the CbxX/CfxQ family.</text>
</comment>
<dbReference type="SUPFAM" id="SSF52540">
    <property type="entry name" value="P-loop containing nucleoside triphosphate hydrolases"/>
    <property type="match status" value="1"/>
</dbReference>
<feature type="region of interest" description="Disordered" evidence="4">
    <location>
        <begin position="1"/>
        <end position="37"/>
    </location>
</feature>
<evidence type="ECO:0000256" key="4">
    <source>
        <dbReference type="SAM" id="MobiDB-lite"/>
    </source>
</evidence>
<dbReference type="PRINTS" id="PR00819">
    <property type="entry name" value="CBXCFQXSUPER"/>
</dbReference>
<evidence type="ECO:0000256" key="1">
    <source>
        <dbReference type="ARBA" id="ARBA00010378"/>
    </source>
</evidence>
<evidence type="ECO:0000313" key="7">
    <source>
        <dbReference type="Proteomes" id="UP000295560"/>
    </source>
</evidence>
<dbReference type="Pfam" id="PF00004">
    <property type="entry name" value="AAA"/>
    <property type="match status" value="1"/>
</dbReference>
<dbReference type="Gene3D" id="3.40.50.300">
    <property type="entry name" value="P-loop containing nucleotide triphosphate hydrolases"/>
    <property type="match status" value="1"/>
</dbReference>
<dbReference type="Pfam" id="PF17866">
    <property type="entry name" value="AAA_lid_6"/>
    <property type="match status" value="1"/>
</dbReference>
<accession>A0A4R1HIP1</accession>
<dbReference type="InterPro" id="IPR003593">
    <property type="entry name" value="AAA+_ATPase"/>
</dbReference>
<evidence type="ECO:0000256" key="2">
    <source>
        <dbReference type="ARBA" id="ARBA00022741"/>
    </source>
</evidence>
<dbReference type="OrthoDB" id="9806903at2"/>
<proteinExistence type="inferred from homology"/>
<comment type="caution">
    <text evidence="6">The sequence shown here is derived from an EMBL/GenBank/DDBJ whole genome shotgun (WGS) entry which is preliminary data.</text>
</comment>
<feature type="domain" description="AAA+ ATPase" evidence="5">
    <location>
        <begin position="112"/>
        <end position="251"/>
    </location>
</feature>
<dbReference type="EMBL" id="SMFZ01000002">
    <property type="protein sequence ID" value="TCK20743.1"/>
    <property type="molecule type" value="Genomic_DNA"/>
</dbReference>
<dbReference type="InterPro" id="IPR000641">
    <property type="entry name" value="CbxX/CfxQ"/>
</dbReference>
<dbReference type="InterPro" id="IPR027417">
    <property type="entry name" value="P-loop_NTPase"/>
</dbReference>
<keyword evidence="3" id="KW-0067">ATP-binding</keyword>
<dbReference type="PANTHER" id="PTHR43392:SF2">
    <property type="entry name" value="AAA-TYPE ATPASE FAMILY PROTEIN _ ANKYRIN REPEAT FAMILY PROTEIN"/>
    <property type="match status" value="1"/>
</dbReference>
<evidence type="ECO:0000256" key="3">
    <source>
        <dbReference type="ARBA" id="ARBA00022840"/>
    </source>
</evidence>
<protein>
    <submittedName>
        <fullName evidence="6">Putative Rubsico expression protein CbbX</fullName>
    </submittedName>
</protein>
<dbReference type="GO" id="GO:0005524">
    <property type="term" value="F:ATP binding"/>
    <property type="evidence" value="ECO:0007669"/>
    <property type="project" value="UniProtKB-KW"/>
</dbReference>
<dbReference type="FunFam" id="3.40.50.300:FF:000216">
    <property type="entry name" value="Type VII secretion ATPase EccA"/>
    <property type="match status" value="1"/>
</dbReference>
<gene>
    <name evidence="6" type="ORF">EV378_4706</name>
</gene>
<keyword evidence="7" id="KW-1185">Reference proteome</keyword>
<dbReference type="InterPro" id="IPR000470">
    <property type="entry name" value="CbxX/CfqX_mono"/>
</dbReference>
<dbReference type="GO" id="GO:0016887">
    <property type="term" value="F:ATP hydrolysis activity"/>
    <property type="evidence" value="ECO:0007669"/>
    <property type="project" value="InterPro"/>
</dbReference>
<dbReference type="PANTHER" id="PTHR43392">
    <property type="entry name" value="AAA-TYPE ATPASE FAMILY PROTEIN / ANKYRIN REPEAT FAMILY PROTEIN"/>
    <property type="match status" value="1"/>
</dbReference>
<organism evidence="6 7">
    <name type="scientific">Pseudonocardia endophytica</name>
    <dbReference type="NCBI Taxonomy" id="401976"/>
    <lineage>
        <taxon>Bacteria</taxon>
        <taxon>Bacillati</taxon>
        <taxon>Actinomycetota</taxon>
        <taxon>Actinomycetes</taxon>
        <taxon>Pseudonocardiales</taxon>
        <taxon>Pseudonocardiaceae</taxon>
        <taxon>Pseudonocardia</taxon>
    </lineage>
</organism>